<dbReference type="Proteomes" id="UP001209540">
    <property type="component" value="Unassembled WGS sequence"/>
</dbReference>
<protein>
    <submittedName>
        <fullName evidence="1">Uncharacterized protein</fullName>
    </submittedName>
</protein>
<comment type="caution">
    <text evidence="1">The sequence shown here is derived from an EMBL/GenBank/DDBJ whole genome shotgun (WGS) entry which is preliminary data.</text>
</comment>
<keyword evidence="2" id="KW-1185">Reference proteome</keyword>
<accession>A0AAD5PJ80</accession>
<evidence type="ECO:0000313" key="1">
    <source>
        <dbReference type="EMBL" id="KAI9276994.1"/>
    </source>
</evidence>
<name>A0AAD5PJ80_9FUNG</name>
<sequence length="74" mass="8862">MTLLQHELHPFYVQMLHEGMLLWRKCFLIVSSHFRNDSASMCHCPSWLNEGICCWICYYLHCYCCYVDCLVHVS</sequence>
<gene>
    <name evidence="1" type="ORF">BDA99DRAFT_494611</name>
</gene>
<organism evidence="1 2">
    <name type="scientific">Phascolomyces articulosus</name>
    <dbReference type="NCBI Taxonomy" id="60185"/>
    <lineage>
        <taxon>Eukaryota</taxon>
        <taxon>Fungi</taxon>
        <taxon>Fungi incertae sedis</taxon>
        <taxon>Mucoromycota</taxon>
        <taxon>Mucoromycotina</taxon>
        <taxon>Mucoromycetes</taxon>
        <taxon>Mucorales</taxon>
        <taxon>Lichtheimiaceae</taxon>
        <taxon>Phascolomyces</taxon>
    </lineage>
</organism>
<proteinExistence type="predicted"/>
<dbReference type="EMBL" id="JAIXMP010000002">
    <property type="protein sequence ID" value="KAI9276994.1"/>
    <property type="molecule type" value="Genomic_DNA"/>
</dbReference>
<evidence type="ECO:0000313" key="2">
    <source>
        <dbReference type="Proteomes" id="UP001209540"/>
    </source>
</evidence>
<reference evidence="1" key="2">
    <citation type="submission" date="2023-02" db="EMBL/GenBank/DDBJ databases">
        <authorList>
            <consortium name="DOE Joint Genome Institute"/>
            <person name="Mondo S.J."/>
            <person name="Chang Y."/>
            <person name="Wang Y."/>
            <person name="Ahrendt S."/>
            <person name="Andreopoulos W."/>
            <person name="Barry K."/>
            <person name="Beard J."/>
            <person name="Benny G.L."/>
            <person name="Blankenship S."/>
            <person name="Bonito G."/>
            <person name="Cuomo C."/>
            <person name="Desiro A."/>
            <person name="Gervers K.A."/>
            <person name="Hundley H."/>
            <person name="Kuo A."/>
            <person name="LaButti K."/>
            <person name="Lang B.F."/>
            <person name="Lipzen A."/>
            <person name="O'Donnell K."/>
            <person name="Pangilinan J."/>
            <person name="Reynolds N."/>
            <person name="Sandor L."/>
            <person name="Smith M.W."/>
            <person name="Tsang A."/>
            <person name="Grigoriev I.V."/>
            <person name="Stajich J.E."/>
            <person name="Spatafora J.W."/>
        </authorList>
    </citation>
    <scope>NUCLEOTIDE SEQUENCE</scope>
    <source>
        <strain evidence="1">RSA 2281</strain>
    </source>
</reference>
<dbReference type="AlphaFoldDB" id="A0AAD5PJ80"/>
<reference evidence="1" key="1">
    <citation type="journal article" date="2022" name="IScience">
        <title>Evolution of zygomycete secretomes and the origins of terrestrial fungal ecologies.</title>
        <authorList>
            <person name="Chang Y."/>
            <person name="Wang Y."/>
            <person name="Mondo S."/>
            <person name="Ahrendt S."/>
            <person name="Andreopoulos W."/>
            <person name="Barry K."/>
            <person name="Beard J."/>
            <person name="Benny G.L."/>
            <person name="Blankenship S."/>
            <person name="Bonito G."/>
            <person name="Cuomo C."/>
            <person name="Desiro A."/>
            <person name="Gervers K.A."/>
            <person name="Hundley H."/>
            <person name="Kuo A."/>
            <person name="LaButti K."/>
            <person name="Lang B.F."/>
            <person name="Lipzen A."/>
            <person name="O'Donnell K."/>
            <person name="Pangilinan J."/>
            <person name="Reynolds N."/>
            <person name="Sandor L."/>
            <person name="Smith M.E."/>
            <person name="Tsang A."/>
            <person name="Grigoriev I.V."/>
            <person name="Stajich J.E."/>
            <person name="Spatafora J.W."/>
        </authorList>
    </citation>
    <scope>NUCLEOTIDE SEQUENCE</scope>
    <source>
        <strain evidence="1">RSA 2281</strain>
    </source>
</reference>